<evidence type="ECO:0000256" key="1">
    <source>
        <dbReference type="SAM" id="MobiDB-lite"/>
    </source>
</evidence>
<feature type="region of interest" description="Disordered" evidence="1">
    <location>
        <begin position="164"/>
        <end position="184"/>
    </location>
</feature>
<dbReference type="AlphaFoldDB" id="A0A7S2PKV7"/>
<dbReference type="EMBL" id="HBGZ01015405">
    <property type="protein sequence ID" value="CAD9602967.1"/>
    <property type="molecule type" value="Transcribed_RNA"/>
</dbReference>
<proteinExistence type="predicted"/>
<sequence length="184" mass="21244">MSPKKHHQTANLWPTTSRYHSTTSKSTNYNCTLTTLVRSLTTLRNSFYTPHHFPKFLFGFMTVSGVAGYYCMEYWYEKSVGERNEIYSAAYHQHGGGGGGVKRQRTVRDGHYEGRKKLFFDGVMEWLSPYQQRMLQQQQQQQGGSNSGQEQEGRLTAMANRLTTAAPNHQSMSLQRQVTKFWKK</sequence>
<reference evidence="2" key="1">
    <citation type="submission" date="2021-01" db="EMBL/GenBank/DDBJ databases">
        <authorList>
            <person name="Corre E."/>
            <person name="Pelletier E."/>
            <person name="Niang G."/>
            <person name="Scheremetjew M."/>
            <person name="Finn R."/>
            <person name="Kale V."/>
            <person name="Holt S."/>
            <person name="Cochrane G."/>
            <person name="Meng A."/>
            <person name="Brown T."/>
            <person name="Cohen L."/>
        </authorList>
    </citation>
    <scope>NUCLEOTIDE SEQUENCE</scope>
    <source>
        <strain evidence="2">SM1012Den-03</strain>
    </source>
</reference>
<name>A0A7S2PKV7_9STRA</name>
<protein>
    <submittedName>
        <fullName evidence="2">Uncharacterized protein</fullName>
    </submittedName>
</protein>
<accession>A0A7S2PKV7</accession>
<organism evidence="2">
    <name type="scientific">Skeletonema marinoi</name>
    <dbReference type="NCBI Taxonomy" id="267567"/>
    <lineage>
        <taxon>Eukaryota</taxon>
        <taxon>Sar</taxon>
        <taxon>Stramenopiles</taxon>
        <taxon>Ochrophyta</taxon>
        <taxon>Bacillariophyta</taxon>
        <taxon>Coscinodiscophyceae</taxon>
        <taxon>Thalassiosirophycidae</taxon>
        <taxon>Thalassiosirales</taxon>
        <taxon>Skeletonemataceae</taxon>
        <taxon>Skeletonema</taxon>
        <taxon>Skeletonema marinoi-dohrnii complex</taxon>
    </lineage>
</organism>
<evidence type="ECO:0000313" key="2">
    <source>
        <dbReference type="EMBL" id="CAD9602967.1"/>
    </source>
</evidence>
<gene>
    <name evidence="2" type="ORF">SMAR0320_LOCUS10997</name>
</gene>
<feature type="compositionally biased region" description="Polar residues" evidence="1">
    <location>
        <begin position="164"/>
        <end position="178"/>
    </location>
</feature>